<dbReference type="OrthoDB" id="26399at2759"/>
<proteinExistence type="predicted"/>
<evidence type="ECO:0000313" key="2">
    <source>
        <dbReference type="Proteomes" id="UP000030744"/>
    </source>
</evidence>
<keyword evidence="2" id="KW-1185">Reference proteome</keyword>
<accession>U6KFG3</accession>
<gene>
    <name evidence="1" type="ORF">EMH_0093650</name>
</gene>
<sequence>MPGVAEVEQQLLLFEAAGVLLGCRQQLQGRTANAAQEHVVLLHALLAKATAAFTTQIPSGGDAASAVAVYCSRCANALASLSKGFQPFKQPVPPTASGGAIGGALCNSETEAEASVLGEYKKSWLQALQLFTDAVRVAGAEGSPLEVGGTSLVLLPPFLHASVFLLRRLLSLLGPLAASSIGALLPLLYDAVLVEADGAAQAAAASSSLQQQQHSPELAAELLSGFFMQLFVSLKGPPLLFLLLQHFPL</sequence>
<organism evidence="1 2">
    <name type="scientific">Eimeria mitis</name>
    <dbReference type="NCBI Taxonomy" id="44415"/>
    <lineage>
        <taxon>Eukaryota</taxon>
        <taxon>Sar</taxon>
        <taxon>Alveolata</taxon>
        <taxon>Apicomplexa</taxon>
        <taxon>Conoidasida</taxon>
        <taxon>Coccidia</taxon>
        <taxon>Eucoccidiorida</taxon>
        <taxon>Eimeriorina</taxon>
        <taxon>Eimeriidae</taxon>
        <taxon>Eimeria</taxon>
    </lineage>
</organism>
<dbReference type="EMBL" id="HG736574">
    <property type="protein sequence ID" value="CDJ36689.1"/>
    <property type="molecule type" value="Genomic_DNA"/>
</dbReference>
<dbReference type="Proteomes" id="UP000030744">
    <property type="component" value="Unassembled WGS sequence"/>
</dbReference>
<dbReference type="VEuPathDB" id="ToxoDB:EMH_0093650"/>
<reference evidence="1" key="2">
    <citation type="submission" date="2013-10" db="EMBL/GenBank/DDBJ databases">
        <authorList>
            <person name="Aslett M."/>
        </authorList>
    </citation>
    <scope>NUCLEOTIDE SEQUENCE [LARGE SCALE GENOMIC DNA]</scope>
    <source>
        <strain evidence="1">Houghton</strain>
    </source>
</reference>
<dbReference type="GeneID" id="60404607"/>
<reference evidence="1" key="1">
    <citation type="submission" date="2013-10" db="EMBL/GenBank/DDBJ databases">
        <title>Genomic analysis of the causative agents of coccidiosis in chickens.</title>
        <authorList>
            <person name="Reid A.J."/>
            <person name="Blake D."/>
            <person name="Billington K."/>
            <person name="Browne H."/>
            <person name="Dunn M."/>
            <person name="Hung S."/>
            <person name="Kawahara F."/>
            <person name="Miranda-Saavedra D."/>
            <person name="Mourier T."/>
            <person name="Nagra H."/>
            <person name="Otto T.D."/>
            <person name="Rawlings N."/>
            <person name="Sanchez A."/>
            <person name="Sanders M."/>
            <person name="Subramaniam C."/>
            <person name="Tay Y."/>
            <person name="Dear P."/>
            <person name="Doerig C."/>
            <person name="Gruber A."/>
            <person name="Parkinson J."/>
            <person name="Shirley M."/>
            <person name="Wan K.L."/>
            <person name="Berriman M."/>
            <person name="Tomley F."/>
            <person name="Pain A."/>
        </authorList>
    </citation>
    <scope>NUCLEOTIDE SEQUENCE [LARGE SCALE GENOMIC DNA]</scope>
    <source>
        <strain evidence="1">Houghton</strain>
    </source>
</reference>
<dbReference type="RefSeq" id="XP_037878977.1">
    <property type="nucleotide sequence ID" value="XM_038023123.1"/>
</dbReference>
<evidence type="ECO:0000313" key="1">
    <source>
        <dbReference type="EMBL" id="CDJ36689.1"/>
    </source>
</evidence>
<name>U6KFG3_9EIME</name>
<dbReference type="AlphaFoldDB" id="U6KFG3"/>
<protein>
    <submittedName>
        <fullName evidence="1">Uncharacterized protein</fullName>
    </submittedName>
</protein>